<accession>A0ACC0IW14</accession>
<sequence length="46" mass="5419">MSSFFRNHVMPAILQIILEPKTFVSCNILSQIIDEVMHYEFQFVTT</sequence>
<evidence type="ECO:0000313" key="1">
    <source>
        <dbReference type="EMBL" id="KAI8028131.1"/>
    </source>
</evidence>
<gene>
    <name evidence="1" type="ORF">LOK49_LG02G01893</name>
</gene>
<dbReference type="Proteomes" id="UP001060215">
    <property type="component" value="Chromosome 3"/>
</dbReference>
<comment type="caution">
    <text evidence="1">The sequence shown here is derived from an EMBL/GenBank/DDBJ whole genome shotgun (WGS) entry which is preliminary data.</text>
</comment>
<reference evidence="1 2" key="1">
    <citation type="journal article" date="2022" name="Plant J.">
        <title>Chromosome-level genome of Camellia lanceoleosa provides a valuable resource for understanding genome evolution and self-incompatibility.</title>
        <authorList>
            <person name="Gong W."/>
            <person name="Xiao S."/>
            <person name="Wang L."/>
            <person name="Liao Z."/>
            <person name="Chang Y."/>
            <person name="Mo W."/>
            <person name="Hu G."/>
            <person name="Li W."/>
            <person name="Zhao G."/>
            <person name="Zhu H."/>
            <person name="Hu X."/>
            <person name="Ji K."/>
            <person name="Xiang X."/>
            <person name="Song Q."/>
            <person name="Yuan D."/>
            <person name="Jin S."/>
            <person name="Zhang L."/>
        </authorList>
    </citation>
    <scope>NUCLEOTIDE SEQUENCE [LARGE SCALE GENOMIC DNA]</scope>
    <source>
        <strain evidence="1">SQ_2022a</strain>
    </source>
</reference>
<evidence type="ECO:0000313" key="2">
    <source>
        <dbReference type="Proteomes" id="UP001060215"/>
    </source>
</evidence>
<keyword evidence="2" id="KW-1185">Reference proteome</keyword>
<name>A0ACC0IW14_9ERIC</name>
<dbReference type="EMBL" id="CM045760">
    <property type="protein sequence ID" value="KAI8028131.1"/>
    <property type="molecule type" value="Genomic_DNA"/>
</dbReference>
<protein>
    <submittedName>
        <fullName evidence="1">Uncharacterized protein</fullName>
    </submittedName>
</protein>
<organism evidence="1 2">
    <name type="scientific">Camellia lanceoleosa</name>
    <dbReference type="NCBI Taxonomy" id="1840588"/>
    <lineage>
        <taxon>Eukaryota</taxon>
        <taxon>Viridiplantae</taxon>
        <taxon>Streptophyta</taxon>
        <taxon>Embryophyta</taxon>
        <taxon>Tracheophyta</taxon>
        <taxon>Spermatophyta</taxon>
        <taxon>Magnoliopsida</taxon>
        <taxon>eudicotyledons</taxon>
        <taxon>Gunneridae</taxon>
        <taxon>Pentapetalae</taxon>
        <taxon>asterids</taxon>
        <taxon>Ericales</taxon>
        <taxon>Theaceae</taxon>
        <taxon>Camellia</taxon>
    </lineage>
</organism>
<proteinExistence type="predicted"/>